<dbReference type="PANTHER" id="PTHR11669:SF8">
    <property type="entry name" value="DNA POLYMERASE III SUBUNIT DELTA"/>
    <property type="match status" value="1"/>
</dbReference>
<dbReference type="PANTHER" id="PTHR11669">
    <property type="entry name" value="REPLICATION FACTOR C / DNA POLYMERASE III GAMMA-TAU SUBUNIT"/>
    <property type="match status" value="1"/>
</dbReference>
<comment type="caution">
    <text evidence="1">The sequence shown here is derived from an EMBL/GenBank/DDBJ whole genome shotgun (WGS) entry which is preliminary data.</text>
</comment>
<name>A0A2G9YUX7_9BACT</name>
<dbReference type="Gene3D" id="3.40.50.300">
    <property type="entry name" value="P-loop containing nucleotide triphosphate hydrolases"/>
    <property type="match status" value="1"/>
</dbReference>
<dbReference type="Pfam" id="PF13177">
    <property type="entry name" value="DNA_pol3_delta2"/>
    <property type="match status" value="1"/>
</dbReference>
<dbReference type="GO" id="GO:0006261">
    <property type="term" value="P:DNA-templated DNA replication"/>
    <property type="evidence" value="ECO:0007669"/>
    <property type="project" value="TreeGrafter"/>
</dbReference>
<evidence type="ECO:0000313" key="2">
    <source>
        <dbReference type="Proteomes" id="UP000229976"/>
    </source>
</evidence>
<sequence>MLIGHKKQQDFLERIIASGNIPHALMFVGQEKLGKRTLALEFAKKLLGNDSSGQYPDLILIEPEGKDIQISQIRELSRKLSLKPYFSSFKVAIINDASSMNSQAQHSFLKTLEEPKGKTVLILVAESLNLFFPTIASRCEMIKFYPVTKGEIKDFLKTQELSAEEIEDIIKLSAGRPGEAVDLAVDKSKLEKHRQAIEELKDILNSNLGSRFRYVKDLDKEKEEEGAIDAKGILNVWLGFFRDMLLFELEYPEKKNSFGYSVPKIEDIIKKTQEIIFLTSSTNANKKLALETLMLEF</sequence>
<accession>A0A2G9YUX7</accession>
<dbReference type="InterPro" id="IPR027417">
    <property type="entry name" value="P-loop_NTPase"/>
</dbReference>
<evidence type="ECO:0000313" key="1">
    <source>
        <dbReference type="EMBL" id="PIP23027.1"/>
    </source>
</evidence>
<organism evidence="1 2">
    <name type="scientific">Candidatus Nealsonbacteria bacterium CG23_combo_of_CG06-09_8_20_14_all_39_17</name>
    <dbReference type="NCBI Taxonomy" id="1974722"/>
    <lineage>
        <taxon>Bacteria</taxon>
        <taxon>Candidatus Nealsoniibacteriota</taxon>
    </lineage>
</organism>
<dbReference type="InterPro" id="IPR050238">
    <property type="entry name" value="DNA_Rep/Repair_Clamp_Loader"/>
</dbReference>
<protein>
    <recommendedName>
        <fullName evidence="3">DNA polymerase III subunit delta</fullName>
    </recommendedName>
</protein>
<gene>
    <name evidence="1" type="ORF">COX37_00765</name>
</gene>
<dbReference type="EMBL" id="PCRO01000010">
    <property type="protein sequence ID" value="PIP23027.1"/>
    <property type="molecule type" value="Genomic_DNA"/>
</dbReference>
<dbReference type="Proteomes" id="UP000229976">
    <property type="component" value="Unassembled WGS sequence"/>
</dbReference>
<evidence type="ECO:0008006" key="3">
    <source>
        <dbReference type="Google" id="ProtNLM"/>
    </source>
</evidence>
<dbReference type="SUPFAM" id="SSF52540">
    <property type="entry name" value="P-loop containing nucleoside triphosphate hydrolases"/>
    <property type="match status" value="1"/>
</dbReference>
<reference evidence="1 2" key="1">
    <citation type="submission" date="2017-09" db="EMBL/GenBank/DDBJ databases">
        <title>Depth-based differentiation of microbial function through sediment-hosted aquifers and enrichment of novel symbionts in the deep terrestrial subsurface.</title>
        <authorList>
            <person name="Probst A.J."/>
            <person name="Ladd B."/>
            <person name="Jarett J.K."/>
            <person name="Geller-Mcgrath D.E."/>
            <person name="Sieber C.M."/>
            <person name="Emerson J.B."/>
            <person name="Anantharaman K."/>
            <person name="Thomas B.C."/>
            <person name="Malmstrom R."/>
            <person name="Stieglmeier M."/>
            <person name="Klingl A."/>
            <person name="Woyke T."/>
            <person name="Ryan C.M."/>
            <person name="Banfield J.F."/>
        </authorList>
    </citation>
    <scope>NUCLEOTIDE SEQUENCE [LARGE SCALE GENOMIC DNA]</scope>
    <source>
        <strain evidence="1">CG23_combo_of_CG06-09_8_20_14_all_39_17</strain>
    </source>
</reference>
<proteinExistence type="predicted"/>
<dbReference type="AlphaFoldDB" id="A0A2G9YUX7"/>